<dbReference type="PROSITE" id="PS50943">
    <property type="entry name" value="HTH_CROC1"/>
    <property type="match status" value="1"/>
</dbReference>
<dbReference type="Pfam" id="PF13560">
    <property type="entry name" value="HTH_31"/>
    <property type="match status" value="1"/>
</dbReference>
<dbReference type="Gene3D" id="1.10.260.40">
    <property type="entry name" value="lambda repressor-like DNA-binding domains"/>
    <property type="match status" value="1"/>
</dbReference>
<evidence type="ECO:0000313" key="3">
    <source>
        <dbReference type="Proteomes" id="UP000308760"/>
    </source>
</evidence>
<dbReference type="OrthoDB" id="7428772at2"/>
<feature type="domain" description="HTH cro/C1-type" evidence="1">
    <location>
        <begin position="35"/>
        <end position="89"/>
    </location>
</feature>
<proteinExistence type="predicted"/>
<accession>A0A4S8Q6X5</accession>
<dbReference type="Pfam" id="PF19054">
    <property type="entry name" value="DUF5753"/>
    <property type="match status" value="1"/>
</dbReference>
<dbReference type="AlphaFoldDB" id="A0A4S8Q6X5"/>
<protein>
    <submittedName>
        <fullName evidence="2">Helix-turn-helix transcriptional regulator</fullName>
    </submittedName>
</protein>
<dbReference type="InterPro" id="IPR043917">
    <property type="entry name" value="DUF5753"/>
</dbReference>
<dbReference type="InterPro" id="IPR010982">
    <property type="entry name" value="Lambda_DNA-bd_dom_sf"/>
</dbReference>
<dbReference type="EMBL" id="STGY01000057">
    <property type="protein sequence ID" value="THV40127.1"/>
    <property type="molecule type" value="Genomic_DNA"/>
</dbReference>
<gene>
    <name evidence="2" type="ORF">FAB82_15625</name>
</gene>
<comment type="caution">
    <text evidence="2">The sequence shown here is derived from an EMBL/GenBank/DDBJ whole genome shotgun (WGS) entry which is preliminary data.</text>
</comment>
<evidence type="ECO:0000313" key="2">
    <source>
        <dbReference type="EMBL" id="THV40127.1"/>
    </source>
</evidence>
<dbReference type="InterPro" id="IPR001387">
    <property type="entry name" value="Cro/C1-type_HTH"/>
</dbReference>
<name>A0A4S8Q6X5_9ACTN</name>
<dbReference type="GO" id="GO:0003677">
    <property type="term" value="F:DNA binding"/>
    <property type="evidence" value="ECO:0007669"/>
    <property type="project" value="InterPro"/>
</dbReference>
<dbReference type="Proteomes" id="UP000308760">
    <property type="component" value="Unassembled WGS sequence"/>
</dbReference>
<dbReference type="CDD" id="cd00093">
    <property type="entry name" value="HTH_XRE"/>
    <property type="match status" value="1"/>
</dbReference>
<dbReference type="SMART" id="SM00530">
    <property type="entry name" value="HTH_XRE"/>
    <property type="match status" value="1"/>
</dbReference>
<sequence>MGVCDSGWSIARRSTNLGAGMAFEDSGGWFLKTMVRKHRIASGATQQAIADELFYSPDTIRAWELGRATIPLKMLARYAKACGVNDEIIGYMVQVAIARREGKPVEADMRFNALFMSLAEEFFGSFFKFDATFIPGPLQLKEYHDLIVRPADPEASDDESKDGWVFKEARRIALEDRPDQPMMSFLIGEAALVHLRRFSEELYQKQMAYLRKWAKRPGVSIRILREPVPVRMSGFSIYQPEDMPRACPPFVYTEIADTSWCIDDPDRIARYDELRKRLWKMAIRIEVYRDDDRRDRMA</sequence>
<dbReference type="SUPFAM" id="SSF47413">
    <property type="entry name" value="lambda repressor-like DNA-binding domains"/>
    <property type="match status" value="1"/>
</dbReference>
<keyword evidence="3" id="KW-1185">Reference proteome</keyword>
<organism evidence="2 3">
    <name type="scientific">Glycomyces buryatensis</name>
    <dbReference type="NCBI Taxonomy" id="2570927"/>
    <lineage>
        <taxon>Bacteria</taxon>
        <taxon>Bacillati</taxon>
        <taxon>Actinomycetota</taxon>
        <taxon>Actinomycetes</taxon>
        <taxon>Glycomycetales</taxon>
        <taxon>Glycomycetaceae</taxon>
        <taxon>Glycomyces</taxon>
    </lineage>
</organism>
<reference evidence="3" key="1">
    <citation type="submission" date="2019-04" db="EMBL/GenBank/DDBJ databases">
        <title>Nocardioides xinjiangensis sp. nov.</title>
        <authorList>
            <person name="Liu S."/>
        </authorList>
    </citation>
    <scope>NUCLEOTIDE SEQUENCE [LARGE SCALE GENOMIC DNA]</scope>
    <source>
        <strain evidence="3">18</strain>
    </source>
</reference>
<reference evidence="2 3" key="2">
    <citation type="submission" date="2019-05" db="EMBL/GenBank/DDBJ databases">
        <title>Glycomyces buryatensis sp. nov.</title>
        <authorList>
            <person name="Nikitina E."/>
        </authorList>
    </citation>
    <scope>NUCLEOTIDE SEQUENCE [LARGE SCALE GENOMIC DNA]</scope>
    <source>
        <strain evidence="2 3">18</strain>
    </source>
</reference>
<evidence type="ECO:0000259" key="1">
    <source>
        <dbReference type="PROSITE" id="PS50943"/>
    </source>
</evidence>